<dbReference type="AlphaFoldDB" id="A0A9D4BJU4"/>
<reference evidence="1" key="2">
    <citation type="submission" date="2020-11" db="EMBL/GenBank/DDBJ databases">
        <authorList>
            <person name="McCartney M.A."/>
            <person name="Auch B."/>
            <person name="Kono T."/>
            <person name="Mallez S."/>
            <person name="Becker A."/>
            <person name="Gohl D.M."/>
            <person name="Silverstein K.A.T."/>
            <person name="Koren S."/>
            <person name="Bechman K.B."/>
            <person name="Herman A."/>
            <person name="Abrahante J.E."/>
            <person name="Garbe J."/>
        </authorList>
    </citation>
    <scope>NUCLEOTIDE SEQUENCE</scope>
    <source>
        <strain evidence="1">Duluth1</strain>
        <tissue evidence="1">Whole animal</tissue>
    </source>
</reference>
<reference evidence="1" key="1">
    <citation type="journal article" date="2019" name="bioRxiv">
        <title>The Genome of the Zebra Mussel, Dreissena polymorpha: A Resource for Invasive Species Research.</title>
        <authorList>
            <person name="McCartney M.A."/>
            <person name="Auch B."/>
            <person name="Kono T."/>
            <person name="Mallez S."/>
            <person name="Zhang Y."/>
            <person name="Obille A."/>
            <person name="Becker A."/>
            <person name="Abrahante J.E."/>
            <person name="Garbe J."/>
            <person name="Badalamenti J.P."/>
            <person name="Herman A."/>
            <person name="Mangelson H."/>
            <person name="Liachko I."/>
            <person name="Sullivan S."/>
            <person name="Sone E.D."/>
            <person name="Koren S."/>
            <person name="Silverstein K.A.T."/>
            <person name="Beckman K.B."/>
            <person name="Gohl D.M."/>
        </authorList>
    </citation>
    <scope>NUCLEOTIDE SEQUENCE</scope>
    <source>
        <strain evidence="1">Duluth1</strain>
        <tissue evidence="1">Whole animal</tissue>
    </source>
</reference>
<proteinExistence type="predicted"/>
<sequence length="65" mass="7807">MPKGTVMWRETTRLFCRCFEFFQMRRRRTGSHSYRALPTPTMRRDTTAQATQHFNSCLVVHLGWL</sequence>
<evidence type="ECO:0000313" key="1">
    <source>
        <dbReference type="EMBL" id="KAH3706306.1"/>
    </source>
</evidence>
<evidence type="ECO:0000313" key="2">
    <source>
        <dbReference type="Proteomes" id="UP000828390"/>
    </source>
</evidence>
<name>A0A9D4BJU4_DREPO</name>
<comment type="caution">
    <text evidence="1">The sequence shown here is derived from an EMBL/GenBank/DDBJ whole genome shotgun (WGS) entry which is preliminary data.</text>
</comment>
<gene>
    <name evidence="1" type="ORF">DPMN_065691</name>
</gene>
<protein>
    <submittedName>
        <fullName evidence="1">Uncharacterized protein</fullName>
    </submittedName>
</protein>
<dbReference type="Proteomes" id="UP000828390">
    <property type="component" value="Unassembled WGS sequence"/>
</dbReference>
<accession>A0A9D4BJU4</accession>
<organism evidence="1 2">
    <name type="scientific">Dreissena polymorpha</name>
    <name type="common">Zebra mussel</name>
    <name type="synonym">Mytilus polymorpha</name>
    <dbReference type="NCBI Taxonomy" id="45954"/>
    <lineage>
        <taxon>Eukaryota</taxon>
        <taxon>Metazoa</taxon>
        <taxon>Spiralia</taxon>
        <taxon>Lophotrochozoa</taxon>
        <taxon>Mollusca</taxon>
        <taxon>Bivalvia</taxon>
        <taxon>Autobranchia</taxon>
        <taxon>Heteroconchia</taxon>
        <taxon>Euheterodonta</taxon>
        <taxon>Imparidentia</taxon>
        <taxon>Neoheterodontei</taxon>
        <taxon>Myida</taxon>
        <taxon>Dreissenoidea</taxon>
        <taxon>Dreissenidae</taxon>
        <taxon>Dreissena</taxon>
    </lineage>
</organism>
<dbReference type="EMBL" id="JAIWYP010000014">
    <property type="protein sequence ID" value="KAH3706306.1"/>
    <property type="molecule type" value="Genomic_DNA"/>
</dbReference>
<keyword evidence="2" id="KW-1185">Reference proteome</keyword>